<proteinExistence type="predicted"/>
<accession>A0A2G9YXU5</accession>
<dbReference type="EMBL" id="PCRP01000068">
    <property type="protein sequence ID" value="PIP23271.1"/>
    <property type="molecule type" value="Genomic_DNA"/>
</dbReference>
<evidence type="ECO:0008006" key="3">
    <source>
        <dbReference type="Google" id="ProtNLM"/>
    </source>
</evidence>
<dbReference type="Gene3D" id="3.90.320.10">
    <property type="match status" value="1"/>
</dbReference>
<sequence length="138" mass="16389">MLIICEYNNMEKEILHKNLSYKLNGIFYYIHNKLGRYCSHKQYADAMEIVFKEKRVDYKREIDTPVEFSGELVKGNIIDFLVDNTIPIDIKTEKYITKADFMQMKRYLKATNRKLGIIVNFRQRSLEPKRVINSSGKI</sequence>
<gene>
    <name evidence="1" type="ORF">COX36_04275</name>
</gene>
<dbReference type="Proteomes" id="UP000230273">
    <property type="component" value="Unassembled WGS sequence"/>
</dbReference>
<comment type="caution">
    <text evidence="1">The sequence shown here is derived from an EMBL/GenBank/DDBJ whole genome shotgun (WGS) entry which is preliminary data.</text>
</comment>
<dbReference type="Pfam" id="PF13366">
    <property type="entry name" value="PDDEXK_3"/>
    <property type="match status" value="1"/>
</dbReference>
<dbReference type="NCBIfam" id="TIGR04256">
    <property type="entry name" value="GxxExxY"/>
    <property type="match status" value="1"/>
</dbReference>
<dbReference type="AlphaFoldDB" id="A0A2G9YXU5"/>
<evidence type="ECO:0000313" key="2">
    <source>
        <dbReference type="Proteomes" id="UP000230273"/>
    </source>
</evidence>
<evidence type="ECO:0000313" key="1">
    <source>
        <dbReference type="EMBL" id="PIP23271.1"/>
    </source>
</evidence>
<reference evidence="1 2" key="1">
    <citation type="submission" date="2017-09" db="EMBL/GenBank/DDBJ databases">
        <title>Depth-based differentiation of microbial function through sediment-hosted aquifers and enrichment of novel symbionts in the deep terrestrial subsurface.</title>
        <authorList>
            <person name="Probst A.J."/>
            <person name="Ladd B."/>
            <person name="Jarett J.K."/>
            <person name="Geller-Mcgrath D.E."/>
            <person name="Sieber C.M."/>
            <person name="Emerson J.B."/>
            <person name="Anantharaman K."/>
            <person name="Thomas B.C."/>
            <person name="Malmstrom R."/>
            <person name="Stieglmeier M."/>
            <person name="Klingl A."/>
            <person name="Woyke T."/>
            <person name="Ryan C.M."/>
            <person name="Banfield J.F."/>
        </authorList>
    </citation>
    <scope>NUCLEOTIDE SEQUENCE [LARGE SCALE GENOMIC DNA]</scope>
    <source>
        <strain evidence="1">CG23_combo_of_CG06-09_8_20_14_all_38_19</strain>
    </source>
</reference>
<dbReference type="InterPro" id="IPR026350">
    <property type="entry name" value="GxxExxY"/>
</dbReference>
<name>A0A2G9YXU5_9BACT</name>
<dbReference type="InterPro" id="IPR011604">
    <property type="entry name" value="PDDEXK-like_dom_sf"/>
</dbReference>
<protein>
    <recommendedName>
        <fullName evidence="3">GxxExxY protein</fullName>
    </recommendedName>
</protein>
<organism evidence="1 2">
    <name type="scientific">Candidatus Nealsonbacteria bacterium CG23_combo_of_CG06-09_8_20_14_all_38_19</name>
    <dbReference type="NCBI Taxonomy" id="1974721"/>
    <lineage>
        <taxon>Bacteria</taxon>
        <taxon>Candidatus Nealsoniibacteriota</taxon>
    </lineage>
</organism>